<evidence type="ECO:0000256" key="1">
    <source>
        <dbReference type="ARBA" id="ARBA00004651"/>
    </source>
</evidence>
<sequence length="423" mass="42199">MTSAEAAERGAGGGLTIGQGAALTIGAVLGTGVITLPALAADRAGPASLLAWQALVLLSVPLAVTFAALGARYPDSGGVSTYARRAFGPRVAAMVGWCFYAAVPIGAPAASMMAGQYVADVIGGGRVTVLVTSALLIVVVCAMNYAGLRLSGRVQLVLAAVLAALMVVTVVIALPHARFDAVGPLLPHGWGGVVSAAGVLVWAFAGWEAVSSLAAEYRDPARGVPRATAIALVTVSVLYLALAATTIVVLGAAAGDSDAPLSDLLAIGIGPAARPVTAVVAVLLTLGAMNAYFAGAAKLGSALGRDRAMPVWLARGSSAGEVPRRSLLVVGALALVSLGATAVLHLELTTIMLLTTGSFTLVYLLGSAAAIKLLPPGSWSRRGAVVALLSALLLAVSTGASTLWALGVCAAAATYVAVRDRRA</sequence>
<dbReference type="Proteomes" id="UP000238164">
    <property type="component" value="Chromosome 1"/>
</dbReference>
<evidence type="ECO:0000256" key="3">
    <source>
        <dbReference type="ARBA" id="ARBA00022692"/>
    </source>
</evidence>
<evidence type="ECO:0000256" key="2">
    <source>
        <dbReference type="ARBA" id="ARBA00022475"/>
    </source>
</evidence>
<dbReference type="InterPro" id="IPR002293">
    <property type="entry name" value="AA/rel_permease1"/>
</dbReference>
<dbReference type="GO" id="GO:0005886">
    <property type="term" value="C:plasma membrane"/>
    <property type="evidence" value="ECO:0007669"/>
    <property type="project" value="UniProtKB-SubCell"/>
</dbReference>
<evidence type="ECO:0000313" key="8">
    <source>
        <dbReference type="Proteomes" id="UP000238164"/>
    </source>
</evidence>
<gene>
    <name evidence="7" type="ORF">MPLG2_1971</name>
</gene>
<feature type="transmembrane region" description="Helical" evidence="6">
    <location>
        <begin position="21"/>
        <end position="40"/>
    </location>
</feature>
<name>A0A2N9JHK6_9ACTN</name>
<accession>A0A2N9JHK6</accession>
<feature type="transmembrane region" description="Helical" evidence="6">
    <location>
        <begin position="157"/>
        <end position="177"/>
    </location>
</feature>
<feature type="transmembrane region" description="Helical" evidence="6">
    <location>
        <begin position="327"/>
        <end position="345"/>
    </location>
</feature>
<dbReference type="EMBL" id="LT985188">
    <property type="protein sequence ID" value="SPD87001.1"/>
    <property type="molecule type" value="Genomic_DNA"/>
</dbReference>
<dbReference type="KEGG" id="mgg:MPLG2_1971"/>
<feature type="transmembrane region" description="Helical" evidence="6">
    <location>
        <begin position="386"/>
        <end position="418"/>
    </location>
</feature>
<dbReference type="Pfam" id="PF13520">
    <property type="entry name" value="AA_permease_2"/>
    <property type="match status" value="1"/>
</dbReference>
<comment type="subcellular location">
    <subcellularLocation>
        <location evidence="1">Cell membrane</location>
        <topology evidence="1">Multi-pass membrane protein</topology>
    </subcellularLocation>
</comment>
<dbReference type="AlphaFoldDB" id="A0A2N9JHK6"/>
<dbReference type="PANTHER" id="PTHR42770:SF13">
    <property type="entry name" value="L-METHIONINE_BRANCHED-CHAIN AMINO ACID EXPORTER YJEH"/>
    <property type="match status" value="1"/>
</dbReference>
<feature type="transmembrane region" description="Helical" evidence="6">
    <location>
        <begin position="52"/>
        <end position="71"/>
    </location>
</feature>
<evidence type="ECO:0000256" key="4">
    <source>
        <dbReference type="ARBA" id="ARBA00022989"/>
    </source>
</evidence>
<evidence type="ECO:0000313" key="7">
    <source>
        <dbReference type="EMBL" id="SPD87001.1"/>
    </source>
</evidence>
<keyword evidence="3 6" id="KW-0812">Transmembrane</keyword>
<feature type="transmembrane region" description="Helical" evidence="6">
    <location>
        <begin position="230"/>
        <end position="255"/>
    </location>
</feature>
<dbReference type="RefSeq" id="WP_231935936.1">
    <property type="nucleotide sequence ID" value="NZ_BAAAGO010000032.1"/>
</dbReference>
<dbReference type="InterPro" id="IPR050367">
    <property type="entry name" value="APC_superfamily"/>
</dbReference>
<feature type="transmembrane region" description="Helical" evidence="6">
    <location>
        <begin position="351"/>
        <end position="374"/>
    </location>
</feature>
<protein>
    <submittedName>
        <fullName evidence="7">Amino acid permease</fullName>
    </submittedName>
</protein>
<dbReference type="Gene3D" id="1.20.1740.10">
    <property type="entry name" value="Amino acid/polyamine transporter I"/>
    <property type="match status" value="1"/>
</dbReference>
<reference evidence="7 8" key="1">
    <citation type="submission" date="2018-02" db="EMBL/GenBank/DDBJ databases">
        <authorList>
            <person name="Cohen D.B."/>
            <person name="Kent A.D."/>
        </authorList>
    </citation>
    <scope>NUCLEOTIDE SEQUENCE [LARGE SCALE GENOMIC DNA]</scope>
    <source>
        <strain evidence="7">1</strain>
    </source>
</reference>
<keyword evidence="8" id="KW-1185">Reference proteome</keyword>
<evidence type="ECO:0000256" key="5">
    <source>
        <dbReference type="ARBA" id="ARBA00023136"/>
    </source>
</evidence>
<feature type="transmembrane region" description="Helical" evidence="6">
    <location>
        <begin position="91"/>
        <end position="115"/>
    </location>
</feature>
<dbReference type="GO" id="GO:0022857">
    <property type="term" value="F:transmembrane transporter activity"/>
    <property type="evidence" value="ECO:0007669"/>
    <property type="project" value="InterPro"/>
</dbReference>
<feature type="transmembrane region" description="Helical" evidence="6">
    <location>
        <begin position="275"/>
        <end position="297"/>
    </location>
</feature>
<keyword evidence="5 6" id="KW-0472">Membrane</keyword>
<organism evidence="7 8">
    <name type="scientific">Micropruina glycogenica</name>
    <dbReference type="NCBI Taxonomy" id="75385"/>
    <lineage>
        <taxon>Bacteria</taxon>
        <taxon>Bacillati</taxon>
        <taxon>Actinomycetota</taxon>
        <taxon>Actinomycetes</taxon>
        <taxon>Propionibacteriales</taxon>
        <taxon>Nocardioidaceae</taxon>
        <taxon>Micropruina</taxon>
    </lineage>
</organism>
<feature type="transmembrane region" description="Helical" evidence="6">
    <location>
        <begin position="127"/>
        <end position="145"/>
    </location>
</feature>
<proteinExistence type="predicted"/>
<dbReference type="PIRSF" id="PIRSF006060">
    <property type="entry name" value="AA_transporter"/>
    <property type="match status" value="1"/>
</dbReference>
<dbReference type="PANTHER" id="PTHR42770">
    <property type="entry name" value="AMINO ACID TRANSPORTER-RELATED"/>
    <property type="match status" value="1"/>
</dbReference>
<feature type="transmembrane region" description="Helical" evidence="6">
    <location>
        <begin position="189"/>
        <end position="210"/>
    </location>
</feature>
<evidence type="ECO:0000256" key="6">
    <source>
        <dbReference type="SAM" id="Phobius"/>
    </source>
</evidence>
<keyword evidence="4 6" id="KW-1133">Transmembrane helix</keyword>
<keyword evidence="2" id="KW-1003">Cell membrane</keyword>